<feature type="transmembrane region" description="Helical" evidence="1">
    <location>
        <begin position="25"/>
        <end position="47"/>
    </location>
</feature>
<sequence length="148" mass="16273">MTNPSNSHTPTKFFMTRCLCIPLRYGIMALAILIFVLSGVSMVPYPYSNTFYALGTRHPFDPYTNSTLKFSAIIVPGLDGLMALFGGISTLTVFMIYAILSYRLELKMKEQAHAESLELKRAELPSYVGTGGPPAIVRDDALPPSYAV</sequence>
<feature type="transmembrane region" description="Helical" evidence="1">
    <location>
        <begin position="67"/>
        <end position="100"/>
    </location>
</feature>
<name>A0AAD5X3K6_9FUNG</name>
<protein>
    <submittedName>
        <fullName evidence="2">Uncharacterized protein</fullName>
    </submittedName>
</protein>
<evidence type="ECO:0000256" key="1">
    <source>
        <dbReference type="SAM" id="Phobius"/>
    </source>
</evidence>
<organism evidence="2 3">
    <name type="scientific">Rhizophlyctis rosea</name>
    <dbReference type="NCBI Taxonomy" id="64517"/>
    <lineage>
        <taxon>Eukaryota</taxon>
        <taxon>Fungi</taxon>
        <taxon>Fungi incertae sedis</taxon>
        <taxon>Chytridiomycota</taxon>
        <taxon>Chytridiomycota incertae sedis</taxon>
        <taxon>Chytridiomycetes</taxon>
        <taxon>Rhizophlyctidales</taxon>
        <taxon>Rhizophlyctidaceae</taxon>
        <taxon>Rhizophlyctis</taxon>
    </lineage>
</organism>
<reference evidence="2" key="1">
    <citation type="submission" date="2020-05" db="EMBL/GenBank/DDBJ databases">
        <title>Phylogenomic resolution of chytrid fungi.</title>
        <authorList>
            <person name="Stajich J.E."/>
            <person name="Amses K."/>
            <person name="Simmons R."/>
            <person name="Seto K."/>
            <person name="Myers J."/>
            <person name="Bonds A."/>
            <person name="Quandt C.A."/>
            <person name="Barry K."/>
            <person name="Liu P."/>
            <person name="Grigoriev I."/>
            <person name="Longcore J.E."/>
            <person name="James T.Y."/>
        </authorList>
    </citation>
    <scope>NUCLEOTIDE SEQUENCE</scope>
    <source>
        <strain evidence="2">JEL0318</strain>
    </source>
</reference>
<proteinExistence type="predicted"/>
<dbReference type="EMBL" id="JADGJD010000672">
    <property type="protein sequence ID" value="KAJ3049238.1"/>
    <property type="molecule type" value="Genomic_DNA"/>
</dbReference>
<comment type="caution">
    <text evidence="2">The sequence shown here is derived from an EMBL/GenBank/DDBJ whole genome shotgun (WGS) entry which is preliminary data.</text>
</comment>
<keyword evidence="1" id="KW-0472">Membrane</keyword>
<keyword evidence="1" id="KW-0812">Transmembrane</keyword>
<evidence type="ECO:0000313" key="2">
    <source>
        <dbReference type="EMBL" id="KAJ3049238.1"/>
    </source>
</evidence>
<evidence type="ECO:0000313" key="3">
    <source>
        <dbReference type="Proteomes" id="UP001212841"/>
    </source>
</evidence>
<gene>
    <name evidence="2" type="ORF">HK097_009743</name>
</gene>
<accession>A0AAD5X3K6</accession>
<keyword evidence="1" id="KW-1133">Transmembrane helix</keyword>
<keyword evidence="3" id="KW-1185">Reference proteome</keyword>
<dbReference type="AlphaFoldDB" id="A0AAD5X3K6"/>
<dbReference type="Proteomes" id="UP001212841">
    <property type="component" value="Unassembled WGS sequence"/>
</dbReference>